<sequence length="730" mass="81874">MGFSAREVEGISRGVSLPGLHALASRPECQGRSVLDLWHDMWLPKLLPEGWTLRYVNGHKKKSKAVNEETGVANDYAPEGTLSVLELFVNPAMIGPATHFVSFPALMLLTEIVEAVESTLSASEQPVFIWMDVLSIGWNDNVHIQQAVINETRQVVQVCSKWDDPERLKRAWMMFELFSAIRVDAELHYAMTLAEQRRLADDLRINGPNVVLDIVYRFEADPCRTHSMFQLELLKTELHSIVEQQGGRAEIEHQLAERTRSAYAKIIAREFDRRWAELGDMDLDGGITKSESDVLDLGHQLARLWALTQNVDLAEKLFGQVLQRLPSAATTVRAGAHARRDRTTAELVQLLKQQGRIEDAHTAERDVSGCGKLPVSWEGISVSYLEGFAEENAAELRFLSTDAFVERVVKPETRKHGAVALIETAACNEARGKPTFFVSHAWRQTFYVPKDAPAAAWRGGLVQALVGSTSKEARGSTHFWYDVFCVNQHLRSPYDGGLLAFAFDPLRNAIIECDHLKLFMETWDDPAPLSRVWCLVEIHAAFLLGKEVKIVMPPRAMDTFRKQGTKDDIERIVSRIDIKHASATFQSDRHKVLNFVEDTIGCDNLTLFCQEIIRAALYGLAGMAKSTDRSKWTSLLKGIVDTVENQPCSPGTVPKEIEVKRGVAMMQCRIFPPDAIEHIAGKELLNEVAHKALRFYGPRSQLYLDLKRQTDELGCESAAKGAKRRKVTPS</sequence>
<dbReference type="Proteomes" id="UP001190700">
    <property type="component" value="Unassembled WGS sequence"/>
</dbReference>
<gene>
    <name evidence="1" type="ORF">CYMTET_54632</name>
</gene>
<proteinExistence type="predicted"/>
<evidence type="ECO:0000313" key="2">
    <source>
        <dbReference type="Proteomes" id="UP001190700"/>
    </source>
</evidence>
<accession>A0AAE0ENJ4</accession>
<dbReference type="EMBL" id="LGRX02035357">
    <property type="protein sequence ID" value="KAK3235148.1"/>
    <property type="molecule type" value="Genomic_DNA"/>
</dbReference>
<organism evidence="1 2">
    <name type="scientific">Cymbomonas tetramitiformis</name>
    <dbReference type="NCBI Taxonomy" id="36881"/>
    <lineage>
        <taxon>Eukaryota</taxon>
        <taxon>Viridiplantae</taxon>
        <taxon>Chlorophyta</taxon>
        <taxon>Pyramimonadophyceae</taxon>
        <taxon>Pyramimonadales</taxon>
        <taxon>Pyramimonadaceae</taxon>
        <taxon>Cymbomonas</taxon>
    </lineage>
</organism>
<name>A0AAE0ENJ4_9CHLO</name>
<dbReference type="AlphaFoldDB" id="A0AAE0ENJ4"/>
<protein>
    <submittedName>
        <fullName evidence="1">Uncharacterized protein</fullName>
    </submittedName>
</protein>
<evidence type="ECO:0000313" key="1">
    <source>
        <dbReference type="EMBL" id="KAK3235148.1"/>
    </source>
</evidence>
<comment type="caution">
    <text evidence="1">The sequence shown here is derived from an EMBL/GenBank/DDBJ whole genome shotgun (WGS) entry which is preliminary data.</text>
</comment>
<keyword evidence="2" id="KW-1185">Reference proteome</keyword>
<reference evidence="1 2" key="1">
    <citation type="journal article" date="2015" name="Genome Biol. Evol.">
        <title>Comparative Genomics of a Bacterivorous Green Alga Reveals Evolutionary Causalities and Consequences of Phago-Mixotrophic Mode of Nutrition.</title>
        <authorList>
            <person name="Burns J.A."/>
            <person name="Paasch A."/>
            <person name="Narechania A."/>
            <person name="Kim E."/>
        </authorList>
    </citation>
    <scope>NUCLEOTIDE SEQUENCE [LARGE SCALE GENOMIC DNA]</scope>
    <source>
        <strain evidence="1 2">PLY_AMNH</strain>
    </source>
</reference>